<keyword evidence="5 8" id="KW-1133">Transmembrane helix</keyword>
<sequence>MALVFASVDPRLEKAGILAGGLDVHIYREGAWRLLHGYSLYRGETVGGLLYTYTPFSAIVFLPGLAVPAAWLTDAFLLVNLVVLYACVLLCWRMLGYRLSPRLASISALLAITCVFLEPVRTTLFYGQINLVLMLLVLWDFSRPDGGRLRGLGAGLAAGIKLVPAFFIVQYLVLRQWRSAATATVALAATIALAWIVSPSDSREYWFSTFFHSERIAPDTEPANQSIRGVLAHLTGGSAPMWLWLVLAGVVAGAGLTIVVALDRCGERLLAVTLGGMTACAVSPFSWGHHWVWFVPLLVHLVYRAQARPQWWLAAAGLVVATGAWTYQWTPDFASVGVFVLPKPWHTEPILENAHVIVYVFALLYGLSVARRAEAAAVRFTHCDLPGRCREADGIAGTIHSKHSLAEEV</sequence>
<feature type="transmembrane region" description="Helical" evidence="8">
    <location>
        <begin position="311"/>
        <end position="330"/>
    </location>
</feature>
<evidence type="ECO:0000313" key="10">
    <source>
        <dbReference type="Proteomes" id="UP000432464"/>
    </source>
</evidence>
<feature type="transmembrane region" description="Helical" evidence="8">
    <location>
        <begin position="350"/>
        <end position="370"/>
    </location>
</feature>
<feature type="transmembrane region" description="Helical" evidence="8">
    <location>
        <begin position="153"/>
        <end position="173"/>
    </location>
</feature>
<gene>
    <name evidence="9" type="ORF">GLP40_06765</name>
</gene>
<evidence type="ECO:0000256" key="6">
    <source>
        <dbReference type="ARBA" id="ARBA00023136"/>
    </source>
</evidence>
<keyword evidence="2" id="KW-1003">Cell membrane</keyword>
<comment type="similarity">
    <text evidence="7">Belongs to the glycosyltransferase 87 family.</text>
</comment>
<keyword evidence="3" id="KW-0808">Transferase</keyword>
<feature type="transmembrane region" description="Helical" evidence="8">
    <location>
        <begin position="179"/>
        <end position="197"/>
    </location>
</feature>
<keyword evidence="10" id="KW-1185">Reference proteome</keyword>
<feature type="transmembrane region" description="Helical" evidence="8">
    <location>
        <begin position="49"/>
        <end position="69"/>
    </location>
</feature>
<evidence type="ECO:0000256" key="5">
    <source>
        <dbReference type="ARBA" id="ARBA00022989"/>
    </source>
</evidence>
<evidence type="ECO:0000313" key="9">
    <source>
        <dbReference type="EMBL" id="MTE12480.1"/>
    </source>
</evidence>
<feature type="transmembrane region" description="Helical" evidence="8">
    <location>
        <begin position="242"/>
        <end position="262"/>
    </location>
</feature>
<reference evidence="9 10" key="1">
    <citation type="submission" date="2019-11" db="EMBL/GenBank/DDBJ databases">
        <title>Nocardia sp. nov. CT2-14 isolated from soil.</title>
        <authorList>
            <person name="Kanchanasin P."/>
            <person name="Tanasupawat S."/>
            <person name="Yuki M."/>
            <person name="Kudo T."/>
        </authorList>
    </citation>
    <scope>NUCLEOTIDE SEQUENCE [LARGE SCALE GENOMIC DNA]</scope>
    <source>
        <strain evidence="9 10">CT2-14</strain>
    </source>
</reference>
<comment type="caution">
    <text evidence="9">The sequence shown here is derived from an EMBL/GenBank/DDBJ whole genome shotgun (WGS) entry which is preliminary data.</text>
</comment>
<dbReference type="InterPro" id="IPR018584">
    <property type="entry name" value="GT87"/>
</dbReference>
<comment type="subcellular location">
    <subcellularLocation>
        <location evidence="1">Cell membrane</location>
        <topology evidence="1">Multi-pass membrane protein</topology>
    </subcellularLocation>
</comment>
<evidence type="ECO:0000256" key="7">
    <source>
        <dbReference type="ARBA" id="ARBA00024033"/>
    </source>
</evidence>
<name>A0A6I3KVB3_9NOCA</name>
<dbReference type="AlphaFoldDB" id="A0A6I3KVB3"/>
<keyword evidence="4 8" id="KW-0812">Transmembrane</keyword>
<dbReference type="GO" id="GO:0016758">
    <property type="term" value="F:hexosyltransferase activity"/>
    <property type="evidence" value="ECO:0007669"/>
    <property type="project" value="InterPro"/>
</dbReference>
<dbReference type="EMBL" id="WMBB01000003">
    <property type="protein sequence ID" value="MTE12480.1"/>
    <property type="molecule type" value="Genomic_DNA"/>
</dbReference>
<evidence type="ECO:0000256" key="2">
    <source>
        <dbReference type="ARBA" id="ARBA00022475"/>
    </source>
</evidence>
<evidence type="ECO:0000256" key="1">
    <source>
        <dbReference type="ARBA" id="ARBA00004651"/>
    </source>
</evidence>
<protein>
    <submittedName>
        <fullName evidence="9">DUF2029 domain-containing protein</fullName>
    </submittedName>
</protein>
<accession>A0A6I3KVB3</accession>
<evidence type="ECO:0000256" key="3">
    <source>
        <dbReference type="ARBA" id="ARBA00022679"/>
    </source>
</evidence>
<evidence type="ECO:0000256" key="4">
    <source>
        <dbReference type="ARBA" id="ARBA00022692"/>
    </source>
</evidence>
<dbReference type="GO" id="GO:0005886">
    <property type="term" value="C:plasma membrane"/>
    <property type="evidence" value="ECO:0007669"/>
    <property type="project" value="UniProtKB-SubCell"/>
</dbReference>
<dbReference type="Proteomes" id="UP000432464">
    <property type="component" value="Unassembled WGS sequence"/>
</dbReference>
<feature type="transmembrane region" description="Helical" evidence="8">
    <location>
        <begin position="99"/>
        <end position="118"/>
    </location>
</feature>
<keyword evidence="6 8" id="KW-0472">Membrane</keyword>
<feature type="transmembrane region" description="Helical" evidence="8">
    <location>
        <begin position="75"/>
        <end position="92"/>
    </location>
</feature>
<organism evidence="9 10">
    <name type="scientific">Nocardia aurantiaca</name>
    <dbReference type="NCBI Taxonomy" id="2675850"/>
    <lineage>
        <taxon>Bacteria</taxon>
        <taxon>Bacillati</taxon>
        <taxon>Actinomycetota</taxon>
        <taxon>Actinomycetes</taxon>
        <taxon>Mycobacteriales</taxon>
        <taxon>Nocardiaceae</taxon>
        <taxon>Nocardia</taxon>
    </lineage>
</organism>
<proteinExistence type="inferred from homology"/>
<dbReference type="Pfam" id="PF09594">
    <property type="entry name" value="GT87"/>
    <property type="match status" value="1"/>
</dbReference>
<evidence type="ECO:0000256" key="8">
    <source>
        <dbReference type="SAM" id="Phobius"/>
    </source>
</evidence>